<dbReference type="GO" id="GO:0006355">
    <property type="term" value="P:regulation of DNA-templated transcription"/>
    <property type="evidence" value="ECO:0007669"/>
    <property type="project" value="InterPro"/>
</dbReference>
<dbReference type="InterPro" id="IPR003313">
    <property type="entry name" value="AraC-bd"/>
</dbReference>
<feature type="domain" description="AraC-type arabinose-binding/dimerisation" evidence="2">
    <location>
        <begin position="53"/>
        <end position="87"/>
    </location>
</feature>
<evidence type="ECO:0000313" key="4">
    <source>
        <dbReference type="Proteomes" id="UP000033860"/>
    </source>
</evidence>
<dbReference type="Proteomes" id="UP000033860">
    <property type="component" value="Unassembled WGS sequence"/>
</dbReference>
<reference evidence="3 4" key="1">
    <citation type="journal article" date="2015" name="Nature">
        <title>rRNA introns, odd ribosomes, and small enigmatic genomes across a large radiation of phyla.</title>
        <authorList>
            <person name="Brown C.T."/>
            <person name="Hug L.A."/>
            <person name="Thomas B.C."/>
            <person name="Sharon I."/>
            <person name="Castelle C.J."/>
            <person name="Singh A."/>
            <person name="Wilkins M.J."/>
            <person name="Williams K.H."/>
            <person name="Banfield J.F."/>
        </authorList>
    </citation>
    <scope>NUCLEOTIDE SEQUENCE [LARGE SCALE GENOMIC DNA]</scope>
</reference>
<evidence type="ECO:0000313" key="3">
    <source>
        <dbReference type="EMBL" id="KKU61865.1"/>
    </source>
</evidence>
<accession>A0A0G1UVX0</accession>
<dbReference type="Pfam" id="PF02311">
    <property type="entry name" value="AraC_binding"/>
    <property type="match status" value="1"/>
</dbReference>
<dbReference type="InterPro" id="IPR011051">
    <property type="entry name" value="RmlC_Cupin_sf"/>
</dbReference>
<proteinExistence type="predicted"/>
<protein>
    <recommendedName>
        <fullName evidence="2">AraC-type arabinose-binding/dimerisation domain-containing protein</fullName>
    </recommendedName>
</protein>
<dbReference type="SUPFAM" id="SSF51182">
    <property type="entry name" value="RmlC-like cupins"/>
    <property type="match status" value="1"/>
</dbReference>
<keyword evidence="1" id="KW-0238">DNA-binding</keyword>
<dbReference type="Gene3D" id="2.60.120.10">
    <property type="entry name" value="Jelly Rolls"/>
    <property type="match status" value="1"/>
</dbReference>
<dbReference type="InterPro" id="IPR014710">
    <property type="entry name" value="RmlC-like_jellyroll"/>
</dbReference>
<comment type="caution">
    <text evidence="3">The sequence shown here is derived from an EMBL/GenBank/DDBJ whole genome shotgun (WGS) entry which is preliminary data.</text>
</comment>
<gene>
    <name evidence="3" type="ORF">UX85_C0001G0079</name>
</gene>
<evidence type="ECO:0000256" key="1">
    <source>
        <dbReference type="ARBA" id="ARBA00023125"/>
    </source>
</evidence>
<dbReference type="EMBL" id="LCNT01000001">
    <property type="protein sequence ID" value="KKU61865.1"/>
    <property type="molecule type" value="Genomic_DNA"/>
</dbReference>
<organism evidence="3 4">
    <name type="scientific">Candidatus Beckwithbacteria bacterium GW2011_GWB1_47_15</name>
    <dbReference type="NCBI Taxonomy" id="1618371"/>
    <lineage>
        <taxon>Bacteria</taxon>
        <taxon>Candidatus Beckwithiibacteriota</taxon>
    </lineage>
</organism>
<sequence length="126" mass="14904">MVRQYKFTAARADKFNKHGIHLTVYHEGVKGANMVRVSVKKGHFQEFYDIKSWFIYYIIKGQGTFFLNGQKVKTKATDLIVIPPKTRIYYFGKMEMVLTVTPAFNEKNERHVRMVDKSENPYYKKK</sequence>
<dbReference type="GO" id="GO:0003677">
    <property type="term" value="F:DNA binding"/>
    <property type="evidence" value="ECO:0007669"/>
    <property type="project" value="UniProtKB-KW"/>
</dbReference>
<evidence type="ECO:0000259" key="2">
    <source>
        <dbReference type="Pfam" id="PF02311"/>
    </source>
</evidence>
<dbReference type="CDD" id="cd20295">
    <property type="entry name" value="cupin_Pac13-like"/>
    <property type="match status" value="1"/>
</dbReference>
<name>A0A0G1UVX0_9BACT</name>
<dbReference type="AlphaFoldDB" id="A0A0G1UVX0"/>